<keyword evidence="1" id="KW-0812">Transmembrane</keyword>
<evidence type="ECO:0000259" key="3">
    <source>
        <dbReference type="Pfam" id="PF19040"/>
    </source>
</evidence>
<name>A0A6J5FN20_9BURK</name>
<dbReference type="InterPro" id="IPR050879">
    <property type="entry name" value="Acyltransferase_3"/>
</dbReference>
<dbReference type="GO" id="GO:0009103">
    <property type="term" value="P:lipopolysaccharide biosynthetic process"/>
    <property type="evidence" value="ECO:0007669"/>
    <property type="project" value="TreeGrafter"/>
</dbReference>
<sequence length="680" mass="75119">MEKKPFHAAYIDGLRAIAVLSVMAYHLNASWLPGGFAGVDVFFVISGFVVALSVSELGKLSLGRFLAYFYARRIVRITPVLVVVLVATFLASALFIPDAWLSSSNQKTGLYAFLGLSNFVLASNTGNYFAPLAEFNPFTHTWSLAVEEQFYLTFPWLFYLWLRGHKAASRWIFAVALIASFACAIWLGRKNETYAFYMAWSRYWELAIGVLLFQIMSARGHSFDDASPRRPLFSILADVGLLVVIAGLVIARPQSAPFPACVLPVVGTALVLFAIHGRKGSFAHVVLTWRPMAFIGRISYSLYLWHWPVYVLFRWTAGLDKPVWQVSAIALTFALSALSYHFIEQPPRRAAKRLKKPVMIGAGLALVALGFGVSNSIASNQRELSLSTVSRNHDMWYPMGAVSVSSPDGCAVADDMQDVKGGWLWTHRRVNCIKPAEWAHNLFVIGDSHAMAYTAMYRQLALRTGTTVYAYNNGGCPFISLQPANEQCEKYGEAAVADMLPRIQAGDVVFLASLRIPRMVEQSEIFGVDSARAQVASPEAAKGRADGVQRAIPLLRKITARGATVVFEGPTPNMLTIPFRCADWFNQSNPICRNGNEVPRALLEELRSPIMSAYQQIEQAVPGVTVWDPFPILCPGQECSAFHGKEPLFLDGDHLSGYANLMLLPHFTAFLEGPIATAQR</sequence>
<dbReference type="InterPro" id="IPR043968">
    <property type="entry name" value="SGNH"/>
</dbReference>
<feature type="transmembrane region" description="Helical" evidence="1">
    <location>
        <begin position="257"/>
        <end position="275"/>
    </location>
</feature>
<keyword evidence="1" id="KW-0472">Membrane</keyword>
<feature type="transmembrane region" description="Helical" evidence="1">
    <location>
        <begin position="171"/>
        <end position="188"/>
    </location>
</feature>
<dbReference type="PANTHER" id="PTHR23028">
    <property type="entry name" value="ACETYLTRANSFERASE"/>
    <property type="match status" value="1"/>
</dbReference>
<feature type="domain" description="SGNH" evidence="3">
    <location>
        <begin position="441"/>
        <end position="668"/>
    </location>
</feature>
<reference evidence="4 5" key="1">
    <citation type="submission" date="2020-04" db="EMBL/GenBank/DDBJ databases">
        <authorList>
            <person name="De Canck E."/>
        </authorList>
    </citation>
    <scope>NUCLEOTIDE SEQUENCE [LARGE SCALE GENOMIC DNA]</scope>
    <source>
        <strain evidence="4 5">LMG 28688</strain>
    </source>
</reference>
<feature type="transmembrane region" description="Helical" evidence="1">
    <location>
        <begin position="323"/>
        <end position="343"/>
    </location>
</feature>
<feature type="domain" description="Acyltransferase 3" evidence="2">
    <location>
        <begin position="9"/>
        <end position="340"/>
    </location>
</feature>
<keyword evidence="5" id="KW-1185">Reference proteome</keyword>
<organism evidence="4 5">
    <name type="scientific">Paraburkholderia caffeinitolerans</name>
    <dbReference type="NCBI Taxonomy" id="1723730"/>
    <lineage>
        <taxon>Bacteria</taxon>
        <taxon>Pseudomonadati</taxon>
        <taxon>Pseudomonadota</taxon>
        <taxon>Betaproteobacteria</taxon>
        <taxon>Burkholderiales</taxon>
        <taxon>Burkholderiaceae</taxon>
        <taxon>Paraburkholderia</taxon>
    </lineage>
</organism>
<feature type="transmembrane region" description="Helical" evidence="1">
    <location>
        <begin position="358"/>
        <end position="378"/>
    </location>
</feature>
<dbReference type="Proteomes" id="UP000494119">
    <property type="component" value="Unassembled WGS sequence"/>
</dbReference>
<dbReference type="Pfam" id="PF19040">
    <property type="entry name" value="SGNH"/>
    <property type="match status" value="1"/>
</dbReference>
<evidence type="ECO:0000256" key="1">
    <source>
        <dbReference type="SAM" id="Phobius"/>
    </source>
</evidence>
<evidence type="ECO:0000313" key="4">
    <source>
        <dbReference type="EMBL" id="CAB3783349.1"/>
    </source>
</evidence>
<evidence type="ECO:0000259" key="2">
    <source>
        <dbReference type="Pfam" id="PF01757"/>
    </source>
</evidence>
<dbReference type="Pfam" id="PF01757">
    <property type="entry name" value="Acyl_transf_3"/>
    <property type="match status" value="1"/>
</dbReference>
<dbReference type="RefSeq" id="WP_175194817.1">
    <property type="nucleotide sequence ID" value="NZ_CADIKL010000006.1"/>
</dbReference>
<evidence type="ECO:0000313" key="5">
    <source>
        <dbReference type="Proteomes" id="UP000494119"/>
    </source>
</evidence>
<proteinExistence type="predicted"/>
<keyword evidence="1" id="KW-1133">Transmembrane helix</keyword>
<dbReference type="GO" id="GO:0016747">
    <property type="term" value="F:acyltransferase activity, transferring groups other than amino-acyl groups"/>
    <property type="evidence" value="ECO:0007669"/>
    <property type="project" value="InterPro"/>
</dbReference>
<evidence type="ECO:0008006" key="6">
    <source>
        <dbReference type="Google" id="ProtNLM"/>
    </source>
</evidence>
<gene>
    <name evidence="4" type="ORF">LMG28688_01629</name>
</gene>
<feature type="transmembrane region" description="Helical" evidence="1">
    <location>
        <begin position="233"/>
        <end position="251"/>
    </location>
</feature>
<dbReference type="AlphaFoldDB" id="A0A6J5FN20"/>
<feature type="transmembrane region" description="Helical" evidence="1">
    <location>
        <begin position="34"/>
        <end position="54"/>
    </location>
</feature>
<protein>
    <recommendedName>
        <fullName evidence="6">O-acetyltransferase OatA</fullName>
    </recommendedName>
</protein>
<feature type="transmembrane region" description="Helical" evidence="1">
    <location>
        <begin position="74"/>
        <end position="96"/>
    </location>
</feature>
<dbReference type="GO" id="GO:0016020">
    <property type="term" value="C:membrane"/>
    <property type="evidence" value="ECO:0007669"/>
    <property type="project" value="TreeGrafter"/>
</dbReference>
<dbReference type="PANTHER" id="PTHR23028:SF53">
    <property type="entry name" value="ACYL_TRANSF_3 DOMAIN-CONTAINING PROTEIN"/>
    <property type="match status" value="1"/>
</dbReference>
<feature type="transmembrane region" description="Helical" evidence="1">
    <location>
        <begin position="282"/>
        <end position="303"/>
    </location>
</feature>
<dbReference type="EMBL" id="CADIKL010000006">
    <property type="protein sequence ID" value="CAB3783349.1"/>
    <property type="molecule type" value="Genomic_DNA"/>
</dbReference>
<dbReference type="InterPro" id="IPR002656">
    <property type="entry name" value="Acyl_transf_3_dom"/>
</dbReference>
<feature type="transmembrane region" description="Helical" evidence="1">
    <location>
        <begin position="142"/>
        <end position="162"/>
    </location>
</feature>
<feature type="transmembrane region" description="Helical" evidence="1">
    <location>
        <begin position="108"/>
        <end position="130"/>
    </location>
</feature>
<accession>A0A6J5FN20</accession>